<evidence type="ECO:0000313" key="4">
    <source>
        <dbReference type="Proteomes" id="UP001205861"/>
    </source>
</evidence>
<evidence type="ECO:0000259" key="2">
    <source>
        <dbReference type="Pfam" id="PF02120"/>
    </source>
</evidence>
<feature type="compositionally biased region" description="Polar residues" evidence="1">
    <location>
        <begin position="1"/>
        <end position="13"/>
    </location>
</feature>
<dbReference type="PANTHER" id="PTHR37533:SF2">
    <property type="entry name" value="FLAGELLAR HOOK-LENGTH CONTROL PROTEIN"/>
    <property type="match status" value="1"/>
</dbReference>
<comment type="caution">
    <text evidence="3">The sequence shown here is derived from an EMBL/GenBank/DDBJ whole genome shotgun (WGS) entry which is preliminary data.</text>
</comment>
<keyword evidence="3" id="KW-0969">Cilium</keyword>
<dbReference type="InterPro" id="IPR052563">
    <property type="entry name" value="FliK"/>
</dbReference>
<sequence>MQTNPLLNLNPGANVNGAPQRASADAGNGDGQFSAALSREMGGRSQAVSQQPRASQADKPAAAQPAQPAKPQQAAPADADSKPQDTAKASVQDSAEETAQDSDATADASGAVPMADMLAMVANFNQLLKQGAAAPAADAKTTATATATDKALPQLAALASAAQGEAVPAQPGATPDAAARFAALMRGAQRPATESASTTATAAAARAAADEAGKAKTTNASASASGQDLSAQAGQAPSHAPSAAPGMAPDAAAATAAAAAPAEMRLEQLAAAAERRDNAQAQASAQLLAATQAPAAAPVVAQAVAASEHLGARVGTPAWDNQVGQKIVWMVAGGEQSASLTLNPPDLGPMQVVLSVTGDQASVAFSSNQQEVRHALENALPRLREMMGESGISLGSATVSTGMPDGRQAQGEWSGQGGSGARMADGGGAPASDVAAPRTATRTTVLGDRGMVDTFA</sequence>
<feature type="compositionally biased region" description="Low complexity" evidence="1">
    <location>
        <begin position="240"/>
        <end position="249"/>
    </location>
</feature>
<keyword evidence="3" id="KW-0966">Cell projection</keyword>
<dbReference type="Gene3D" id="3.30.750.140">
    <property type="match status" value="1"/>
</dbReference>
<evidence type="ECO:0000256" key="1">
    <source>
        <dbReference type="SAM" id="MobiDB-lite"/>
    </source>
</evidence>
<dbReference type="InterPro" id="IPR021136">
    <property type="entry name" value="Flagellar_hook_control-like_C"/>
</dbReference>
<dbReference type="Proteomes" id="UP001205861">
    <property type="component" value="Unassembled WGS sequence"/>
</dbReference>
<feature type="domain" description="Flagellar hook-length control protein-like C-terminal" evidence="2">
    <location>
        <begin position="325"/>
        <end position="407"/>
    </location>
</feature>
<dbReference type="EMBL" id="JANUGV010000001">
    <property type="protein sequence ID" value="MCS0607040.1"/>
    <property type="molecule type" value="Genomic_DNA"/>
</dbReference>
<evidence type="ECO:0000313" key="3">
    <source>
        <dbReference type="EMBL" id="MCS0607040.1"/>
    </source>
</evidence>
<dbReference type="CDD" id="cd17470">
    <property type="entry name" value="T3SS_Flik_C"/>
    <property type="match status" value="1"/>
</dbReference>
<dbReference type="InterPro" id="IPR038610">
    <property type="entry name" value="FliK-like_C_sf"/>
</dbReference>
<gene>
    <name evidence="3" type="ORF">NX773_02530</name>
</gene>
<reference evidence="3 4" key="1">
    <citation type="submission" date="2022-08" db="EMBL/GenBank/DDBJ databases">
        <title>Reclassification of Massilia species as members of the genera Telluria, Duganella, Pseudoduganella, Mokoshia gen. nov. and Zemynaea gen. nov. using orthogonal and non-orthogonal genome-based approaches.</title>
        <authorList>
            <person name="Bowman J.P."/>
        </authorList>
    </citation>
    <scope>NUCLEOTIDE SEQUENCE [LARGE SCALE GENOMIC DNA]</scope>
    <source>
        <strain evidence="3 4">JCM 31607</strain>
    </source>
</reference>
<accession>A0ABT2BF27</accession>
<feature type="region of interest" description="Disordered" evidence="1">
    <location>
        <begin position="400"/>
        <end position="436"/>
    </location>
</feature>
<dbReference type="PANTHER" id="PTHR37533">
    <property type="entry name" value="FLAGELLAR HOOK-LENGTH CONTROL PROTEIN"/>
    <property type="match status" value="1"/>
</dbReference>
<feature type="compositionally biased region" description="Low complexity" evidence="1">
    <location>
        <begin position="54"/>
        <end position="78"/>
    </location>
</feature>
<keyword evidence="3" id="KW-0282">Flagellum</keyword>
<feature type="region of interest" description="Disordered" evidence="1">
    <location>
        <begin position="1"/>
        <end position="107"/>
    </location>
</feature>
<feature type="compositionally biased region" description="Low complexity" evidence="1">
    <location>
        <begin position="215"/>
        <end position="226"/>
    </location>
</feature>
<keyword evidence="4" id="KW-1185">Reference proteome</keyword>
<feature type="compositionally biased region" description="Gly residues" evidence="1">
    <location>
        <begin position="414"/>
        <end position="429"/>
    </location>
</feature>
<dbReference type="Pfam" id="PF02120">
    <property type="entry name" value="Flg_hook"/>
    <property type="match status" value="1"/>
</dbReference>
<name>A0ABT2BF27_9BURK</name>
<protein>
    <submittedName>
        <fullName evidence="3">Flagellar hook-length control protein FliK</fullName>
    </submittedName>
</protein>
<feature type="region of interest" description="Disordered" evidence="1">
    <location>
        <begin position="214"/>
        <end position="249"/>
    </location>
</feature>
<proteinExistence type="predicted"/>
<organism evidence="3 4">
    <name type="scientific">Massilia solisilvae</name>
    <dbReference type="NCBI Taxonomy" id="1811225"/>
    <lineage>
        <taxon>Bacteria</taxon>
        <taxon>Pseudomonadati</taxon>
        <taxon>Pseudomonadota</taxon>
        <taxon>Betaproteobacteria</taxon>
        <taxon>Burkholderiales</taxon>
        <taxon>Oxalobacteraceae</taxon>
        <taxon>Telluria group</taxon>
        <taxon>Massilia</taxon>
    </lineage>
</organism>
<dbReference type="RefSeq" id="WP_258854815.1">
    <property type="nucleotide sequence ID" value="NZ_JANUGV010000001.1"/>
</dbReference>